<evidence type="ECO:0000313" key="2">
    <source>
        <dbReference type="EMBL" id="GHI31172.1"/>
    </source>
</evidence>
<accession>A0ABQ3Q1P1</accession>
<feature type="compositionally biased region" description="Gly residues" evidence="1">
    <location>
        <begin position="224"/>
        <end position="239"/>
    </location>
</feature>
<feature type="region of interest" description="Disordered" evidence="1">
    <location>
        <begin position="203"/>
        <end position="308"/>
    </location>
</feature>
<feature type="region of interest" description="Disordered" evidence="1">
    <location>
        <begin position="106"/>
        <end position="141"/>
    </location>
</feature>
<proteinExistence type="predicted"/>
<evidence type="ECO:0000256" key="1">
    <source>
        <dbReference type="SAM" id="MobiDB-lite"/>
    </source>
</evidence>
<reference evidence="2" key="1">
    <citation type="submission" date="2024-05" db="EMBL/GenBank/DDBJ databases">
        <title>Whole genome shotgun sequence of Streptomyces daghestanicus NBRC 12762.</title>
        <authorList>
            <person name="Komaki H."/>
            <person name="Tamura T."/>
        </authorList>
    </citation>
    <scope>NUCLEOTIDE SEQUENCE</scope>
    <source>
        <strain evidence="2">NBRC 12762</strain>
    </source>
</reference>
<feature type="compositionally biased region" description="Low complexity" evidence="1">
    <location>
        <begin position="268"/>
        <end position="278"/>
    </location>
</feature>
<dbReference type="EMBL" id="BNDX01000008">
    <property type="protein sequence ID" value="GHI31172.1"/>
    <property type="molecule type" value="Genomic_DNA"/>
</dbReference>
<evidence type="ECO:0000313" key="3">
    <source>
        <dbReference type="Proteomes" id="UP001052655"/>
    </source>
</evidence>
<keyword evidence="3" id="KW-1185">Reference proteome</keyword>
<name>A0ABQ3Q1P1_9ACTN</name>
<dbReference type="Proteomes" id="UP001052655">
    <property type="component" value="Unassembled WGS sequence"/>
</dbReference>
<comment type="caution">
    <text evidence="2">The sequence shown here is derived from an EMBL/GenBank/DDBJ whole genome shotgun (WGS) entry which is preliminary data.</text>
</comment>
<organism evidence="2 3">
    <name type="scientific">Streptomyces daghestanicus</name>
    <dbReference type="NCBI Taxonomy" id="66885"/>
    <lineage>
        <taxon>Bacteria</taxon>
        <taxon>Bacillati</taxon>
        <taxon>Actinomycetota</taxon>
        <taxon>Actinomycetes</taxon>
        <taxon>Kitasatosporales</taxon>
        <taxon>Streptomycetaceae</taxon>
        <taxon>Streptomyces</taxon>
    </lineage>
</organism>
<feature type="compositionally biased region" description="Basic residues" evidence="1">
    <location>
        <begin position="240"/>
        <end position="253"/>
    </location>
</feature>
<protein>
    <submittedName>
        <fullName evidence="2">Uncharacterized protein</fullName>
    </submittedName>
</protein>
<sequence>MTAVRPTRRATCPKYSCDHHSGCPVRAPATVCGAGRVDPVGGDREHGVPRAGHAAYAVEEDEVAAVAGAGGLQVEADAVEAPAEELPGGGGDGGAGAGPVQPHAVRGLGGEDVAEPGVDADAGQVPVDGAGQPPGPRVPGGRRGAVVLQRSGVDVQVADAGGRRPPAEGGEVGVLLAAVDPGVAEPEGVPVPGAGAVRRVSGAVQAQGGLDGEDGDEEDRGGREGGTAQGAGPPAAGGAGRRRGPWFRRRCAGRVRAPGGCAMPCPSPSGRRPGGRCPPRGRRGWGPGCRDAPEQAEAAGKRGRVRRG</sequence>
<gene>
    <name evidence="2" type="ORF">Sdagh_29020</name>
</gene>